<dbReference type="Gene3D" id="3.30.465.10">
    <property type="match status" value="1"/>
</dbReference>
<dbReference type="Gene3D" id="3.30.365.10">
    <property type="entry name" value="Aldehyde oxidase/xanthine dehydrogenase, molybdopterin binding domain"/>
    <property type="match status" value="4"/>
</dbReference>
<evidence type="ECO:0000256" key="4">
    <source>
        <dbReference type="ARBA" id="ARBA00022505"/>
    </source>
</evidence>
<feature type="binding site" evidence="17">
    <location>
        <position position="446"/>
    </location>
    <ligand>
        <name>FAD</name>
        <dbReference type="ChEBI" id="CHEBI:57692"/>
    </ligand>
</feature>
<evidence type="ECO:0000256" key="3">
    <source>
        <dbReference type="ARBA" id="ARBA00013123"/>
    </source>
</evidence>
<dbReference type="Pfam" id="PF00111">
    <property type="entry name" value="Fer2"/>
    <property type="match status" value="1"/>
</dbReference>
<dbReference type="InterPro" id="IPR016169">
    <property type="entry name" value="FAD-bd_PCMH_sub2"/>
</dbReference>
<gene>
    <name evidence="20" type="ORF">RJ639_018429</name>
</gene>
<dbReference type="GO" id="GO:0071949">
    <property type="term" value="F:FAD binding"/>
    <property type="evidence" value="ECO:0007669"/>
    <property type="project" value="InterPro"/>
</dbReference>
<dbReference type="Gene3D" id="1.10.150.120">
    <property type="entry name" value="[2Fe-2S]-binding domain"/>
    <property type="match status" value="1"/>
</dbReference>
<dbReference type="SUPFAM" id="SSF56003">
    <property type="entry name" value="Molybdenum cofactor-binding domain"/>
    <property type="match status" value="1"/>
</dbReference>
<dbReference type="Pfam" id="PF01315">
    <property type="entry name" value="Ald_Xan_dh_C"/>
    <property type="match status" value="1"/>
</dbReference>
<keyword evidence="6 18" id="KW-0001">2Fe-2S</keyword>
<dbReference type="PIRSF" id="PIRSF000127">
    <property type="entry name" value="Xanthine_DH"/>
    <property type="match status" value="1"/>
</dbReference>
<dbReference type="GO" id="GO:0051537">
    <property type="term" value="F:2 iron, 2 sulfur cluster binding"/>
    <property type="evidence" value="ECO:0007669"/>
    <property type="project" value="UniProtKB-KW"/>
</dbReference>
<evidence type="ECO:0000256" key="8">
    <source>
        <dbReference type="ARBA" id="ARBA00022827"/>
    </source>
</evidence>
<feature type="binding site" evidence="17">
    <location>
        <position position="428"/>
    </location>
    <ligand>
        <name>FAD</name>
        <dbReference type="ChEBI" id="CHEBI:57692"/>
    </ligand>
</feature>
<dbReference type="InterPro" id="IPR016208">
    <property type="entry name" value="Ald_Oxase/xanthine_DH-like"/>
</dbReference>
<keyword evidence="8 17" id="KW-0274">FAD</keyword>
<feature type="binding site" evidence="18">
    <location>
        <position position="54"/>
    </location>
    <ligand>
        <name>[2Fe-2S] cluster</name>
        <dbReference type="ChEBI" id="CHEBI:190135"/>
        <label>1</label>
    </ligand>
</feature>
<dbReference type="SUPFAM" id="SSF55447">
    <property type="entry name" value="CO dehydrogenase flavoprotein C-terminal domain-like"/>
    <property type="match status" value="1"/>
</dbReference>
<evidence type="ECO:0000256" key="14">
    <source>
        <dbReference type="ARBA" id="ARBA00049017"/>
    </source>
</evidence>
<dbReference type="Gene3D" id="3.30.390.50">
    <property type="entry name" value="CO dehydrogenase flavoprotein, C-terminal domain"/>
    <property type="match status" value="1"/>
</dbReference>
<name>A0AA88VD86_9ASTE</name>
<evidence type="ECO:0000256" key="2">
    <source>
        <dbReference type="ARBA" id="ARBA00006849"/>
    </source>
</evidence>
<dbReference type="InterPro" id="IPR005107">
    <property type="entry name" value="CO_DH_flav_C"/>
</dbReference>
<dbReference type="Pfam" id="PF02738">
    <property type="entry name" value="MoCoBD_1"/>
    <property type="match status" value="1"/>
</dbReference>
<dbReference type="EC" id="1.17.1.4" evidence="3"/>
<dbReference type="SMART" id="SM01008">
    <property type="entry name" value="Ald_Xan_dh_C"/>
    <property type="match status" value="1"/>
</dbReference>
<evidence type="ECO:0000256" key="16">
    <source>
        <dbReference type="PIRSR" id="PIRSR000127-1"/>
    </source>
</evidence>
<dbReference type="InterPro" id="IPR008274">
    <property type="entry name" value="AldOxase/xan_DH_MoCoBD1"/>
</dbReference>
<keyword evidence="7 18" id="KW-0479">Metal-binding</keyword>
<feature type="binding site" evidence="17">
    <location>
        <position position="932"/>
    </location>
    <ligand>
        <name>substrate</name>
    </ligand>
</feature>
<dbReference type="Pfam" id="PF00941">
    <property type="entry name" value="FAD_binding_5"/>
    <property type="match status" value="1"/>
</dbReference>
<keyword evidence="4 18" id="KW-0500">Molybdenum</keyword>
<feature type="binding site" evidence="17">
    <location>
        <begin position="371"/>
        <end position="375"/>
    </location>
    <ligand>
        <name>FAD</name>
        <dbReference type="ChEBI" id="CHEBI:57692"/>
    </ligand>
</feature>
<feature type="binding site" evidence="18">
    <location>
        <position position="49"/>
    </location>
    <ligand>
        <name>[2Fe-2S] cluster</name>
        <dbReference type="ChEBI" id="CHEBI:190135"/>
        <label>1</label>
    </ligand>
</feature>
<dbReference type="GO" id="GO:0004854">
    <property type="term" value="F:xanthine dehydrogenase activity"/>
    <property type="evidence" value="ECO:0007669"/>
    <property type="project" value="UniProtKB-EC"/>
</dbReference>
<dbReference type="FunFam" id="3.30.43.10:FF:000001">
    <property type="entry name" value="Xanthine dehydrogenase/oxidase"/>
    <property type="match status" value="1"/>
</dbReference>
<dbReference type="FunFam" id="3.10.20.30:FF:000015">
    <property type="entry name" value="Aldehyde oxidase 1"/>
    <property type="match status" value="1"/>
</dbReference>
<evidence type="ECO:0000256" key="1">
    <source>
        <dbReference type="ARBA" id="ARBA00001974"/>
    </source>
</evidence>
<dbReference type="FunFam" id="3.30.365.10:FF:000004">
    <property type="entry name" value="Xanthine dehydrogenase oxidase"/>
    <property type="match status" value="1"/>
</dbReference>
<feature type="binding site" evidence="17">
    <location>
        <position position="361"/>
    </location>
    <ligand>
        <name>FAD</name>
        <dbReference type="ChEBI" id="CHEBI:57692"/>
    </ligand>
</feature>
<evidence type="ECO:0000256" key="6">
    <source>
        <dbReference type="ARBA" id="ARBA00022714"/>
    </source>
</evidence>
<comment type="similarity">
    <text evidence="2">Belongs to the xanthine dehydrogenase family.</text>
</comment>
<evidence type="ECO:0000313" key="20">
    <source>
        <dbReference type="EMBL" id="KAK3004803.1"/>
    </source>
</evidence>
<evidence type="ECO:0000256" key="17">
    <source>
        <dbReference type="PIRSR" id="PIRSR000127-2"/>
    </source>
</evidence>
<dbReference type="InterPro" id="IPR036010">
    <property type="entry name" value="2Fe-2S_ferredoxin-like_sf"/>
</dbReference>
<organism evidence="20 21">
    <name type="scientific">Escallonia herrerae</name>
    <dbReference type="NCBI Taxonomy" id="1293975"/>
    <lineage>
        <taxon>Eukaryota</taxon>
        <taxon>Viridiplantae</taxon>
        <taxon>Streptophyta</taxon>
        <taxon>Embryophyta</taxon>
        <taxon>Tracheophyta</taxon>
        <taxon>Spermatophyta</taxon>
        <taxon>Magnoliopsida</taxon>
        <taxon>eudicotyledons</taxon>
        <taxon>Gunneridae</taxon>
        <taxon>Pentapetalae</taxon>
        <taxon>asterids</taxon>
        <taxon>campanulids</taxon>
        <taxon>Escalloniales</taxon>
        <taxon>Escalloniaceae</taxon>
        <taxon>Escallonia</taxon>
    </lineage>
</organism>
<keyword evidence="10 18" id="KW-0408">Iron</keyword>
<dbReference type="InterPro" id="IPR006058">
    <property type="entry name" value="2Fe2S_fd_BS"/>
</dbReference>
<comment type="catalytic activity">
    <reaction evidence="14">
        <text>xanthine + NAD(+) + H2O = urate + NADH + H(+)</text>
        <dbReference type="Rhea" id="RHEA:16669"/>
        <dbReference type="ChEBI" id="CHEBI:15377"/>
        <dbReference type="ChEBI" id="CHEBI:15378"/>
        <dbReference type="ChEBI" id="CHEBI:17712"/>
        <dbReference type="ChEBI" id="CHEBI:17775"/>
        <dbReference type="ChEBI" id="CHEBI:57540"/>
        <dbReference type="ChEBI" id="CHEBI:57945"/>
        <dbReference type="EC" id="1.17.1.4"/>
    </reaction>
</comment>
<feature type="binding site" evidence="17">
    <location>
        <position position="1028"/>
    </location>
    <ligand>
        <name>substrate</name>
    </ligand>
</feature>
<dbReference type="FunFam" id="3.90.1170.50:FF:000001">
    <property type="entry name" value="Aldehyde oxidase 1"/>
    <property type="match status" value="1"/>
</dbReference>
<evidence type="ECO:0000259" key="19">
    <source>
        <dbReference type="PROSITE" id="PS51387"/>
    </source>
</evidence>
<comment type="catalytic activity">
    <reaction evidence="15">
        <text>hypoxanthine + NAD(+) + H2O = xanthine + NADH + H(+)</text>
        <dbReference type="Rhea" id="RHEA:24670"/>
        <dbReference type="ChEBI" id="CHEBI:15377"/>
        <dbReference type="ChEBI" id="CHEBI:15378"/>
        <dbReference type="ChEBI" id="CHEBI:17368"/>
        <dbReference type="ChEBI" id="CHEBI:17712"/>
        <dbReference type="ChEBI" id="CHEBI:57540"/>
        <dbReference type="ChEBI" id="CHEBI:57945"/>
        <dbReference type="EC" id="1.17.1.4"/>
    </reaction>
</comment>
<dbReference type="FunFam" id="3.30.465.10:FF:000004">
    <property type="entry name" value="Xanthine dehydrogenase/oxidase"/>
    <property type="match status" value="1"/>
</dbReference>
<feature type="binding site" evidence="18">
    <location>
        <position position="57"/>
    </location>
    <ligand>
        <name>[2Fe-2S] cluster</name>
        <dbReference type="ChEBI" id="CHEBI:190135"/>
        <label>1</label>
    </ligand>
</feature>
<dbReference type="FunFam" id="1.10.150.120:FF:000012">
    <property type="entry name" value="Xanthine dehydrogenase 2"/>
    <property type="match status" value="1"/>
</dbReference>
<feature type="binding site" evidence="18">
    <location>
        <position position="155"/>
    </location>
    <ligand>
        <name>[2Fe-2S] cluster</name>
        <dbReference type="ChEBI" id="CHEBI:190135"/>
        <label>2</label>
    </ligand>
</feature>
<feature type="binding site" evidence="18">
    <location>
        <position position="119"/>
    </location>
    <ligand>
        <name>[2Fe-2S] cluster</name>
        <dbReference type="ChEBI" id="CHEBI:190135"/>
        <label>2</label>
    </ligand>
</feature>
<dbReference type="PANTHER" id="PTHR45444">
    <property type="entry name" value="XANTHINE DEHYDROGENASE"/>
    <property type="match status" value="1"/>
</dbReference>
<comment type="cofactor">
    <cofactor evidence="18">
        <name>Mo-molybdopterin</name>
        <dbReference type="ChEBI" id="CHEBI:71302"/>
    </cofactor>
    <text evidence="18">Binds 1 Mo-molybdopterin (Mo-MPT) cofactor per subunit.</text>
</comment>
<dbReference type="GO" id="GO:0005506">
    <property type="term" value="F:iron ion binding"/>
    <property type="evidence" value="ECO:0007669"/>
    <property type="project" value="InterPro"/>
</dbReference>
<comment type="cofactor">
    <cofactor evidence="13">
        <name>[2Fe-2S] cluster</name>
        <dbReference type="ChEBI" id="CHEBI:190135"/>
    </cofactor>
</comment>
<comment type="cofactor">
    <cofactor evidence="18">
        <name>[2Fe-2S] cluster</name>
        <dbReference type="ChEBI" id="CHEBI:190135"/>
    </cofactor>
    <text evidence="18">Binds 2 [2Fe-2S] clusters.</text>
</comment>
<dbReference type="GO" id="GO:0006124">
    <property type="term" value="P:ferredoxin metabolic process"/>
    <property type="evidence" value="ECO:0007669"/>
    <property type="project" value="UniProtKB-ARBA"/>
</dbReference>
<feature type="binding site" evidence="18">
    <location>
        <position position="79"/>
    </location>
    <ligand>
        <name>[2Fe-2S] cluster</name>
        <dbReference type="ChEBI" id="CHEBI:190135"/>
        <label>1</label>
    </ligand>
</feature>
<dbReference type="GO" id="GO:0009507">
    <property type="term" value="C:chloroplast"/>
    <property type="evidence" value="ECO:0007669"/>
    <property type="project" value="UniProtKB-ARBA"/>
</dbReference>
<dbReference type="InterPro" id="IPR002888">
    <property type="entry name" value="2Fe-2S-bd"/>
</dbReference>
<dbReference type="SUPFAM" id="SSF56176">
    <property type="entry name" value="FAD-binding/transporter-associated domain-like"/>
    <property type="match status" value="1"/>
</dbReference>
<dbReference type="InterPro" id="IPR036683">
    <property type="entry name" value="CO_DH_flav_C_dom_sf"/>
</dbReference>
<evidence type="ECO:0000256" key="12">
    <source>
        <dbReference type="ARBA" id="ARBA00023027"/>
    </source>
</evidence>
<feature type="binding site" evidence="18">
    <location>
        <position position="816"/>
    </location>
    <ligand>
        <name>Mo-molybdopterin</name>
        <dbReference type="ChEBI" id="CHEBI:71302"/>
    </ligand>
    <ligandPart>
        <name>Mo</name>
        <dbReference type="ChEBI" id="CHEBI:28685"/>
    </ligandPart>
</feature>
<keyword evidence="11 18" id="KW-0411">Iron-sulfur</keyword>
<dbReference type="PROSITE" id="PS51387">
    <property type="entry name" value="FAD_PCMH"/>
    <property type="match status" value="1"/>
</dbReference>
<feature type="active site" description="Proton acceptor" evidence="16">
    <location>
        <position position="1286"/>
    </location>
</feature>
<keyword evidence="12" id="KW-0520">NAD</keyword>
<dbReference type="SUPFAM" id="SSF47741">
    <property type="entry name" value="CO dehydrogenase ISP C-domain like"/>
    <property type="match status" value="1"/>
</dbReference>
<dbReference type="Gene3D" id="3.30.43.10">
    <property type="entry name" value="Uridine Diphospho-n-acetylenolpyruvylglucosamine Reductase, domain 2"/>
    <property type="match status" value="1"/>
</dbReference>
<feature type="binding site" evidence="18">
    <location>
        <position position="930"/>
    </location>
    <ligand>
        <name>Mo-molybdopterin</name>
        <dbReference type="ChEBI" id="CHEBI:71302"/>
    </ligand>
    <ligandPart>
        <name>Mo</name>
        <dbReference type="ChEBI" id="CHEBI:28685"/>
    </ligandPart>
</feature>
<comment type="cofactor">
    <cofactor evidence="1 17">
        <name>FAD</name>
        <dbReference type="ChEBI" id="CHEBI:57692"/>
    </cofactor>
</comment>
<dbReference type="InterPro" id="IPR001041">
    <property type="entry name" value="2Fe-2S_ferredoxin-type"/>
</dbReference>
<dbReference type="SUPFAM" id="SSF54292">
    <property type="entry name" value="2Fe-2S ferredoxin-like"/>
    <property type="match status" value="1"/>
</dbReference>
<dbReference type="InterPro" id="IPR012675">
    <property type="entry name" value="Beta-grasp_dom_sf"/>
</dbReference>
<dbReference type="InterPro" id="IPR036884">
    <property type="entry name" value="2Fe-2S-bd_dom_sf"/>
</dbReference>
<evidence type="ECO:0000256" key="11">
    <source>
        <dbReference type="ARBA" id="ARBA00023014"/>
    </source>
</evidence>
<evidence type="ECO:0000256" key="13">
    <source>
        <dbReference type="ARBA" id="ARBA00034078"/>
    </source>
</evidence>
<keyword evidence="9" id="KW-0560">Oxidoreductase</keyword>
<keyword evidence="21" id="KW-1185">Reference proteome</keyword>
<dbReference type="PROSITE" id="PS00197">
    <property type="entry name" value="2FE2S_FER_1"/>
    <property type="match status" value="1"/>
</dbReference>
<dbReference type="InterPro" id="IPR016166">
    <property type="entry name" value="FAD-bd_PCMH"/>
</dbReference>
<comment type="caution">
    <text evidence="20">The sequence shown here is derived from an EMBL/GenBank/DDBJ whole genome shotgun (WGS) entry which is preliminary data.</text>
</comment>
<dbReference type="InterPro" id="IPR036318">
    <property type="entry name" value="FAD-bd_PCMH-like_sf"/>
</dbReference>
<dbReference type="InterPro" id="IPR037165">
    <property type="entry name" value="AldOxase/xan_DH_Mopterin-bd_sf"/>
</dbReference>
<evidence type="ECO:0000313" key="21">
    <source>
        <dbReference type="Proteomes" id="UP001188597"/>
    </source>
</evidence>
<evidence type="ECO:0000256" key="9">
    <source>
        <dbReference type="ARBA" id="ARBA00023002"/>
    </source>
</evidence>
<feature type="binding site" evidence="18">
    <location>
        <position position="122"/>
    </location>
    <ligand>
        <name>[2Fe-2S] cluster</name>
        <dbReference type="ChEBI" id="CHEBI:190135"/>
        <label>2</label>
    </ligand>
</feature>
<dbReference type="FunFam" id="3.30.365.10:FF:000003">
    <property type="entry name" value="Aldehyde oxidase 1"/>
    <property type="match status" value="1"/>
</dbReference>
<dbReference type="InterPro" id="IPR002346">
    <property type="entry name" value="Mopterin_DH_FAD-bd"/>
</dbReference>
<feature type="binding site" evidence="17">
    <location>
        <position position="384"/>
    </location>
    <ligand>
        <name>FAD</name>
        <dbReference type="ChEBI" id="CHEBI:57692"/>
    </ligand>
</feature>
<dbReference type="SUPFAM" id="SSF54665">
    <property type="entry name" value="CO dehydrogenase molybdoprotein N-domain-like"/>
    <property type="match status" value="1"/>
</dbReference>
<feature type="binding site" evidence="18">
    <location>
        <position position="157"/>
    </location>
    <ligand>
        <name>[2Fe-2S] cluster</name>
        <dbReference type="ChEBI" id="CHEBI:190135"/>
        <label>2</label>
    </ligand>
</feature>
<protein>
    <recommendedName>
        <fullName evidence="3">xanthine dehydrogenase</fullName>
        <ecNumber evidence="3">1.17.1.4</ecNumber>
    </recommendedName>
</protein>
<feature type="binding site" evidence="18">
    <location>
        <position position="785"/>
    </location>
    <ligand>
        <name>Mo-molybdopterin</name>
        <dbReference type="ChEBI" id="CHEBI:71302"/>
    </ligand>
    <ligandPart>
        <name>Mo</name>
        <dbReference type="ChEBI" id="CHEBI:28685"/>
    </ligandPart>
</feature>
<feature type="domain" description="FAD-binding PCMH-type" evidence="19">
    <location>
        <begin position="253"/>
        <end position="438"/>
    </location>
</feature>
<dbReference type="GO" id="GO:0009055">
    <property type="term" value="F:electron transfer activity"/>
    <property type="evidence" value="ECO:0007669"/>
    <property type="project" value="UniProtKB-ARBA"/>
</dbReference>
<accession>A0AA88VD86</accession>
<dbReference type="Pfam" id="PF03450">
    <property type="entry name" value="CO_deh_flav_C"/>
    <property type="match status" value="1"/>
</dbReference>
<sequence>MGSLKNEEELEAKEAILYVNGVRRVLPDGLAHLTLLEYLRGLTGTKLGCGEGGCGACTVMASYFDRNLKKCVHHALNACLAPLYSVEGMHVITVEGVGSRRSELHPVQESLAQSHGSQCGFCTPGFVMSMYALLRSSKVPPTEEQIEESLAGNLCRCTGYRPIVDAFRVFAKTNDTLYTNAQGPTGGELLCPSTGKPCSCGSKAANDGEKSRACGSGLTPISYSEIDGSSYTNKELIFPPELLLRKLTYLNLCGSGGLKWYRPLRLQNVLDLKVRYPDAKLVVGNTEVGIEMRLKRIRYPVLISVTHVPELNVLSAKEDGLEIGSAVRLSELLSVLRKVTAERAPDETSSCRAFIEQIKWFAGTQIRNVASVGGNICTASPISDLNPLWMAAGAKFRIIDFKGNIRTVLAENFFLGYRKVDLASGEVLLSVFLPWTRPFEHVKEFKQAHRRDDDIAIVNAGMRVYFEVKDQSNCLWWRCPSFTFCIKNKRFFDWEELEQELLQGALAVLEQDILIKEDAPGGMVEFRKSLTLSFFFKFFLWVSHEMDGQDYFGESIPSSHLSAVQSFHRPPVMGSHDFEVRKHGTSVGSSEVHLSARLQVTGEAEYTDDTPIPPNCLHAAFVMSRKPHARILAIDDVEARSSAGFAGIFYVNDVPGDNMTGPIIADEELFASELVTCVGQVIGVVVADTHENAKLAARNVHVQYEELPAILSIEEAVKSKSFHPNTERILTKGDVEHCFRSGECDKVIEGEVQVGGQEHFYLEPHSSLIWTMDGGNEVHMISSTQAPQKHQKYVSHVLGLAMSKVVCKTKRIGGGFGGKETRSASIAAVAAVPSYLLNRPVKITLDRDIDMMISGQRHSFLGKYKVGFTNDGKVLALDLKIFNNAGNSLDLSLAILEHAMFHSNNVYDIPNVRVCGRVCFTNFPSNTAFRGFGGPQGMLIAENWIQRIATEVSKSPEEIREINFASEGSVMHYSQRIEHCTLQRVWNELKSSCNFLNARKEVEQFNLHNRWKKRGVAMIPTNFGISFTVKFMNQAGALVQVYTDGTVLVTHGGVEMGQGLHTKVAQIAASSFNIPLSSVFISETSTDKVPNASPTAASASSDMYGAAVLDACEQIKARMEPIGARHNFSSFAELANACYMERIDLSAHGFFITPDIGFDWETGKGKPFRYFTYGAAFAEVEIDTLTGDFHTRTADVFLDLGFSLNPAIDVGQIEGAFVQGWGWVALEELKWGDASHKWIPPGCLFTCGPGNYKIPSVNDVPFKFKVSLLKGAPNVKAIHSSKAVGEPPFFLASCVFFAIKDAIIAARAESGCNSWFPLDNPATPERIRMACIDEFTKPFADNNFRPKLSV</sequence>
<dbReference type="Gene3D" id="3.90.1170.50">
    <property type="entry name" value="Aldehyde oxidase/xanthine dehydrogenase, a/b hammerhead"/>
    <property type="match status" value="1"/>
</dbReference>
<keyword evidence="5" id="KW-0285">Flavoprotein</keyword>
<evidence type="ECO:0000256" key="10">
    <source>
        <dbReference type="ARBA" id="ARBA00023004"/>
    </source>
</evidence>
<dbReference type="Pfam" id="PF20256">
    <property type="entry name" value="MoCoBD_2"/>
    <property type="match status" value="1"/>
</dbReference>
<feature type="binding site" evidence="18">
    <location>
        <position position="1097"/>
    </location>
    <ligand>
        <name>Mo-molybdopterin</name>
        <dbReference type="ChEBI" id="CHEBI:71302"/>
    </ligand>
    <ligandPart>
        <name>Mo</name>
        <dbReference type="ChEBI" id="CHEBI:28685"/>
    </ligandPart>
</feature>
<dbReference type="InterPro" id="IPR046867">
    <property type="entry name" value="AldOxase/xan_DH_MoCoBD2"/>
</dbReference>
<dbReference type="Gene3D" id="3.10.20.30">
    <property type="match status" value="1"/>
</dbReference>
<dbReference type="SMART" id="SM01092">
    <property type="entry name" value="CO_deh_flav_C"/>
    <property type="match status" value="1"/>
</dbReference>
<evidence type="ECO:0000256" key="7">
    <source>
        <dbReference type="ARBA" id="ARBA00022723"/>
    </source>
</evidence>
<reference evidence="20" key="1">
    <citation type="submission" date="2022-12" db="EMBL/GenBank/DDBJ databases">
        <title>Draft genome assemblies for two species of Escallonia (Escalloniales).</title>
        <authorList>
            <person name="Chanderbali A."/>
            <person name="Dervinis C."/>
            <person name="Anghel I."/>
            <person name="Soltis D."/>
            <person name="Soltis P."/>
            <person name="Zapata F."/>
        </authorList>
    </citation>
    <scope>NUCLEOTIDE SEQUENCE</scope>
    <source>
        <strain evidence="20">UCBG64.0493</strain>
        <tissue evidence="20">Leaf</tissue>
    </source>
</reference>
<dbReference type="PANTHER" id="PTHR45444:SF3">
    <property type="entry name" value="XANTHINE DEHYDROGENASE"/>
    <property type="match status" value="1"/>
</dbReference>
<dbReference type="InterPro" id="IPR000674">
    <property type="entry name" value="Ald_Oxase/Xan_DH_a/b"/>
</dbReference>
<dbReference type="Pfam" id="PF01799">
    <property type="entry name" value="Fer2_2"/>
    <property type="match status" value="1"/>
</dbReference>
<feature type="binding site" evidence="17">
    <location>
        <begin position="281"/>
        <end position="288"/>
    </location>
    <ligand>
        <name>FAD</name>
        <dbReference type="ChEBI" id="CHEBI:57692"/>
    </ligand>
</feature>
<dbReference type="EMBL" id="JAVXUP010002204">
    <property type="protein sequence ID" value="KAK3004803.1"/>
    <property type="molecule type" value="Genomic_DNA"/>
</dbReference>
<evidence type="ECO:0000256" key="15">
    <source>
        <dbReference type="ARBA" id="ARBA00049517"/>
    </source>
</evidence>
<dbReference type="GO" id="GO:0046110">
    <property type="term" value="P:xanthine metabolic process"/>
    <property type="evidence" value="ECO:0007669"/>
    <property type="project" value="UniProtKB-ARBA"/>
</dbReference>
<dbReference type="Proteomes" id="UP001188597">
    <property type="component" value="Unassembled WGS sequence"/>
</dbReference>
<proteinExistence type="inferred from homology"/>
<evidence type="ECO:0000256" key="5">
    <source>
        <dbReference type="ARBA" id="ARBA00022630"/>
    </source>
</evidence>
<evidence type="ECO:0000256" key="18">
    <source>
        <dbReference type="PIRSR" id="PIRSR000127-3"/>
    </source>
</evidence>
<dbReference type="InterPro" id="IPR036856">
    <property type="entry name" value="Ald_Oxase/Xan_DH_a/b_sf"/>
</dbReference>
<feature type="binding site" evidence="17">
    <location>
        <position position="820"/>
    </location>
    <ligand>
        <name>substrate</name>
    </ligand>
</feature>
<dbReference type="InterPro" id="IPR016167">
    <property type="entry name" value="FAD-bd_PCMH_sub1"/>
</dbReference>